<dbReference type="Proteomes" id="UP000295444">
    <property type="component" value="Unassembled WGS sequence"/>
</dbReference>
<evidence type="ECO:0000313" key="1">
    <source>
        <dbReference type="EMBL" id="TDP89916.1"/>
    </source>
</evidence>
<dbReference type="EMBL" id="SNXZ01000011">
    <property type="protein sequence ID" value="TDP89916.1"/>
    <property type="molecule type" value="Genomic_DNA"/>
</dbReference>
<dbReference type="OrthoDB" id="6957847at2"/>
<gene>
    <name evidence="1" type="ORF">EV186_11142</name>
</gene>
<accession>A0A4R6RUZ9</accession>
<comment type="caution">
    <text evidence="1">The sequence shown here is derived from an EMBL/GenBank/DDBJ whole genome shotgun (WGS) entry which is preliminary data.</text>
</comment>
<evidence type="ECO:0000313" key="2">
    <source>
        <dbReference type="Proteomes" id="UP000295444"/>
    </source>
</evidence>
<reference evidence="1 2" key="1">
    <citation type="submission" date="2019-03" db="EMBL/GenBank/DDBJ databases">
        <title>Genomic Encyclopedia of Type Strains, Phase IV (KMG-IV): sequencing the most valuable type-strain genomes for metagenomic binning, comparative biology and taxonomic classification.</title>
        <authorList>
            <person name="Goeker M."/>
        </authorList>
    </citation>
    <scope>NUCLEOTIDE SEQUENCE [LARGE SCALE GENOMIC DNA]</scope>
    <source>
        <strain evidence="1 2">DSM 45361</strain>
    </source>
</reference>
<dbReference type="RefSeq" id="WP_133854193.1">
    <property type="nucleotide sequence ID" value="NZ_SNXZ01000011.1"/>
</dbReference>
<dbReference type="SUPFAM" id="SSF160424">
    <property type="entry name" value="BH3703-like"/>
    <property type="match status" value="1"/>
</dbReference>
<dbReference type="AlphaFoldDB" id="A0A4R6RUZ9"/>
<name>A0A4R6RUZ9_LABRH</name>
<proteinExistence type="predicted"/>
<sequence length="225" mass="25313">MLDQLESRLGGLVLSVAPPDWRRVELRATMVNLMADMRIVAVLPDDSTVPLDLPPGLLMTLDELRQVQWEPNTGTWLALRMMIDPPGAYLVSYNFELTPDWDPVITAEEYAEDLNPYPRKPEHVPSWWSGGEPEYGDREQILNRIASSLRFDLPPGSVGVHLSATPGTRPTATVRTVNDTEHPWTPPPFLDELLRHHRAAGKPWHAATIDYSHSGHLRTDFVSKA</sequence>
<protein>
    <submittedName>
        <fullName evidence="1">Uncharacterized protein</fullName>
    </submittedName>
</protein>
<organism evidence="1 2">
    <name type="scientific">Labedaea rhizosphaerae</name>
    <dbReference type="NCBI Taxonomy" id="598644"/>
    <lineage>
        <taxon>Bacteria</taxon>
        <taxon>Bacillati</taxon>
        <taxon>Actinomycetota</taxon>
        <taxon>Actinomycetes</taxon>
        <taxon>Pseudonocardiales</taxon>
        <taxon>Pseudonocardiaceae</taxon>
        <taxon>Labedaea</taxon>
    </lineage>
</organism>
<keyword evidence="2" id="KW-1185">Reference proteome</keyword>
<dbReference type="InterPro" id="IPR036170">
    <property type="entry name" value="YezG-like_sf"/>
</dbReference>